<comment type="caution">
    <text evidence="2">The sequence shown here is derived from an EMBL/GenBank/DDBJ whole genome shotgun (WGS) entry which is preliminary data.</text>
</comment>
<feature type="compositionally biased region" description="Polar residues" evidence="1">
    <location>
        <begin position="292"/>
        <end position="305"/>
    </location>
</feature>
<accession>A0A135U879</accession>
<name>A0A135U879_9PEZI</name>
<evidence type="ECO:0000313" key="2">
    <source>
        <dbReference type="EMBL" id="KXH56582.1"/>
    </source>
</evidence>
<dbReference type="EMBL" id="JFFI01001649">
    <property type="protein sequence ID" value="KXH56582.1"/>
    <property type="molecule type" value="Genomic_DNA"/>
</dbReference>
<feature type="region of interest" description="Disordered" evidence="1">
    <location>
        <begin position="176"/>
        <end position="305"/>
    </location>
</feature>
<feature type="region of interest" description="Disordered" evidence="1">
    <location>
        <begin position="31"/>
        <end position="151"/>
    </location>
</feature>
<dbReference type="Proteomes" id="UP000070121">
    <property type="component" value="Unassembled WGS sequence"/>
</dbReference>
<dbReference type="AlphaFoldDB" id="A0A135U879"/>
<feature type="compositionally biased region" description="Low complexity" evidence="1">
    <location>
        <begin position="83"/>
        <end position="100"/>
    </location>
</feature>
<dbReference type="OrthoDB" id="5235746at2759"/>
<reference evidence="2 3" key="1">
    <citation type="submission" date="2014-02" db="EMBL/GenBank/DDBJ databases">
        <title>The genome sequence of Colletotrichum salicis CBS 607.94.</title>
        <authorList>
            <person name="Baroncelli R."/>
            <person name="Thon M.R."/>
        </authorList>
    </citation>
    <scope>NUCLEOTIDE SEQUENCE [LARGE SCALE GENOMIC DNA]</scope>
    <source>
        <strain evidence="2 3">CBS 607.94</strain>
    </source>
</reference>
<organism evidence="2 3">
    <name type="scientific">Colletotrichum salicis</name>
    <dbReference type="NCBI Taxonomy" id="1209931"/>
    <lineage>
        <taxon>Eukaryota</taxon>
        <taxon>Fungi</taxon>
        <taxon>Dikarya</taxon>
        <taxon>Ascomycota</taxon>
        <taxon>Pezizomycotina</taxon>
        <taxon>Sordariomycetes</taxon>
        <taxon>Hypocreomycetidae</taxon>
        <taxon>Glomerellales</taxon>
        <taxon>Glomerellaceae</taxon>
        <taxon>Colletotrichum</taxon>
        <taxon>Colletotrichum acutatum species complex</taxon>
    </lineage>
</organism>
<gene>
    <name evidence="2" type="ORF">CSAL01_03416</name>
</gene>
<feature type="compositionally biased region" description="Low complexity" evidence="1">
    <location>
        <begin position="55"/>
        <end position="75"/>
    </location>
</feature>
<feature type="compositionally biased region" description="Low complexity" evidence="1">
    <location>
        <begin position="223"/>
        <end position="239"/>
    </location>
</feature>
<feature type="compositionally biased region" description="Basic and acidic residues" evidence="1">
    <location>
        <begin position="265"/>
        <end position="278"/>
    </location>
</feature>
<evidence type="ECO:0000256" key="1">
    <source>
        <dbReference type="SAM" id="MobiDB-lite"/>
    </source>
</evidence>
<sequence length="305" mass="31107">MDPNPVPGAVPAAAGIDKAPETVATTTAITAADEKPTATVASETKPVEEKKGEVTPVPETSATEAAEPAKLADPPALAPPADAPAAPAVAEVAADAPKPASVEEIPDKDGPVATTGTEEPKVIPAEQSAENPAATSAPVAEPVKESVEEPIPQQILKAPAIEEEAVKEPIIEKTEVANGAATKDVEMTGALNDAEPTGAGEREAAPQAKPSNKRKADELTEINGTNGTNGTNGVEAVEAAPEEKPAEKKAKRGPGRPPSNGAAKQVKESPKKEKESFGHKVASKVKKVLHSPGQTQRKTRSQGPV</sequence>
<evidence type="ECO:0000313" key="3">
    <source>
        <dbReference type="Proteomes" id="UP000070121"/>
    </source>
</evidence>
<proteinExistence type="predicted"/>
<protein>
    <submittedName>
        <fullName evidence="2">Uncharacterized protein</fullName>
    </submittedName>
</protein>
<keyword evidence="3" id="KW-1185">Reference proteome</keyword>